<gene>
    <name evidence="9" type="ORF">ENO26_07560</name>
</gene>
<evidence type="ECO:0000256" key="5">
    <source>
        <dbReference type="ARBA" id="ARBA00022596"/>
    </source>
</evidence>
<comment type="cofactor">
    <cofactor evidence="1 8">
        <name>Ni(2+)</name>
        <dbReference type="ChEBI" id="CHEBI:49786"/>
    </cofactor>
</comment>
<evidence type="ECO:0000256" key="3">
    <source>
        <dbReference type="ARBA" id="ARBA00009292"/>
    </source>
</evidence>
<keyword evidence="8" id="KW-0460">Magnesium</keyword>
<keyword evidence="8" id="KW-0408">Iron</keyword>
<evidence type="ECO:0000256" key="6">
    <source>
        <dbReference type="ARBA" id="ARBA00022723"/>
    </source>
</evidence>
<evidence type="ECO:0000256" key="4">
    <source>
        <dbReference type="ARBA" id="ARBA00011771"/>
    </source>
</evidence>
<evidence type="ECO:0000256" key="2">
    <source>
        <dbReference type="ARBA" id="ARBA00004196"/>
    </source>
</evidence>
<reference evidence="9" key="1">
    <citation type="journal article" date="2020" name="mSystems">
        <title>Genome- and Community-Level Interaction Insights into Carbon Utilization and Element Cycling Functions of Hydrothermarchaeota in Hydrothermal Sediment.</title>
        <authorList>
            <person name="Zhou Z."/>
            <person name="Liu Y."/>
            <person name="Xu W."/>
            <person name="Pan J."/>
            <person name="Luo Z.H."/>
            <person name="Li M."/>
        </authorList>
    </citation>
    <scope>NUCLEOTIDE SEQUENCE [LARGE SCALE GENOMIC DNA]</scope>
    <source>
        <strain evidence="9">SpSt-125</strain>
    </source>
</reference>
<dbReference type="InterPro" id="IPR018194">
    <property type="entry name" value="Ni-dep_hyd_lsu_Ni_BS"/>
</dbReference>
<dbReference type="PANTHER" id="PTHR42958">
    <property type="entry name" value="HYDROGENASE-2 LARGE CHAIN"/>
    <property type="match status" value="1"/>
</dbReference>
<proteinExistence type="inferred from homology"/>
<dbReference type="InterPro" id="IPR050867">
    <property type="entry name" value="NiFe/NiFeSe_hydrgnase_LSU"/>
</dbReference>
<dbReference type="PROSITE" id="PS00508">
    <property type="entry name" value="NI_HGENASE_L_2"/>
    <property type="match status" value="1"/>
</dbReference>
<dbReference type="PANTHER" id="PTHR42958:SF2">
    <property type="entry name" value="UPTAKE HYDROGENASE LARGE SUBUNIT"/>
    <property type="match status" value="1"/>
</dbReference>
<accession>A0A7J2U5B8</accession>
<dbReference type="InterPro" id="IPR029014">
    <property type="entry name" value="NiFe-Hase_large"/>
</dbReference>
<comment type="cofactor">
    <cofactor evidence="8">
        <name>Fe cation</name>
        <dbReference type="ChEBI" id="CHEBI:24875"/>
    </cofactor>
</comment>
<organism evidence="9">
    <name type="scientific">Ignisphaera aggregans</name>
    <dbReference type="NCBI Taxonomy" id="334771"/>
    <lineage>
        <taxon>Archaea</taxon>
        <taxon>Thermoproteota</taxon>
        <taxon>Thermoprotei</taxon>
        <taxon>Desulfurococcales</taxon>
        <taxon>Desulfurococcaceae</taxon>
        <taxon>Ignisphaera</taxon>
    </lineage>
</organism>
<feature type="binding site" evidence="8">
    <location>
        <position position="96"/>
    </location>
    <ligand>
        <name>Mg(2+)</name>
        <dbReference type="ChEBI" id="CHEBI:18420"/>
    </ligand>
</feature>
<feature type="binding site" evidence="8">
    <location>
        <position position="48"/>
    </location>
    <ligand>
        <name>Mg(2+)</name>
        <dbReference type="ChEBI" id="CHEBI:18420"/>
    </ligand>
</feature>
<dbReference type="Pfam" id="PF00374">
    <property type="entry name" value="NiFeSe_Hases"/>
    <property type="match status" value="1"/>
</dbReference>
<name>A0A7J2U5B8_9CREN</name>
<dbReference type="AlphaFoldDB" id="A0A7J2U5B8"/>
<evidence type="ECO:0008006" key="10">
    <source>
        <dbReference type="Google" id="ProtNLM"/>
    </source>
</evidence>
<comment type="similarity">
    <text evidence="3">Belongs to the [NiFe]/[NiFeSe] hydrogenase large subunit family.</text>
</comment>
<comment type="subcellular location">
    <subcellularLocation>
        <location evidence="2">Cell envelope</location>
    </subcellularLocation>
</comment>
<feature type="binding site" evidence="8">
    <location>
        <position position="93"/>
    </location>
    <ligand>
        <name>Fe cation</name>
        <dbReference type="ChEBI" id="CHEBI:24875"/>
    </ligand>
</feature>
<feature type="binding site" evidence="8">
    <location>
        <position position="90"/>
    </location>
    <ligand>
        <name>Ni(2+)</name>
        <dbReference type="ChEBI" id="CHEBI:49786"/>
    </ligand>
</feature>
<keyword evidence="5 8" id="KW-0533">Nickel</keyword>
<keyword evidence="7" id="KW-0560">Oxidoreductase</keyword>
<comment type="subunit">
    <text evidence="4">Heterodimer of a large and a small subunit.</text>
</comment>
<evidence type="ECO:0000256" key="8">
    <source>
        <dbReference type="PIRSR" id="PIRSR601501-1"/>
    </source>
</evidence>
<dbReference type="InterPro" id="IPR001501">
    <property type="entry name" value="Ni-dep_hyd_lsu"/>
</dbReference>
<dbReference type="GO" id="GO:0008901">
    <property type="term" value="F:ferredoxin hydrogenase activity"/>
    <property type="evidence" value="ECO:0007669"/>
    <property type="project" value="InterPro"/>
</dbReference>
<protein>
    <recommendedName>
        <fullName evidence="10">Ni/Fe hydrogenase subunit alpha</fullName>
    </recommendedName>
</protein>
<dbReference type="GO" id="GO:0016151">
    <property type="term" value="F:nickel cation binding"/>
    <property type="evidence" value="ECO:0007669"/>
    <property type="project" value="InterPro"/>
</dbReference>
<evidence type="ECO:0000313" key="9">
    <source>
        <dbReference type="EMBL" id="HEM67402.1"/>
    </source>
</evidence>
<dbReference type="EMBL" id="DSEU01000050">
    <property type="protein sequence ID" value="HEM67402.1"/>
    <property type="molecule type" value="Genomic_DNA"/>
</dbReference>
<dbReference type="SUPFAM" id="SSF56762">
    <property type="entry name" value="HydB/Nqo4-like"/>
    <property type="match status" value="1"/>
</dbReference>
<comment type="caution">
    <text evidence="9">The sequence shown here is derived from an EMBL/GenBank/DDBJ whole genome shotgun (WGS) entry which is preliminary data.</text>
</comment>
<evidence type="ECO:0000256" key="1">
    <source>
        <dbReference type="ARBA" id="ARBA00001967"/>
    </source>
</evidence>
<sequence length="128" mass="14327">MKLATDTDIPAKSSKLYGTVCEYAVEAPRGMLYHRYNIDKEKVISCDIVTPTAQNLASMNDIATTILRGRKTDTNSVDIAKKIAISFDPCISCSVHTQGKNSKHKLDILTLWRNISQTTSVRDIQFYN</sequence>
<dbReference type="Gene3D" id="1.10.645.10">
    <property type="entry name" value="Cytochrome-c3 Hydrogenase, chain B"/>
    <property type="match status" value="1"/>
</dbReference>
<keyword evidence="6 8" id="KW-0479">Metal-binding</keyword>
<evidence type="ECO:0000256" key="7">
    <source>
        <dbReference type="ARBA" id="ARBA00023002"/>
    </source>
</evidence>